<dbReference type="GO" id="GO:0003677">
    <property type="term" value="F:DNA binding"/>
    <property type="evidence" value="ECO:0007669"/>
    <property type="project" value="InterPro"/>
</dbReference>
<keyword evidence="7" id="KW-0131">Cell cycle</keyword>
<feature type="region of interest" description="Disordered" evidence="4">
    <location>
        <begin position="902"/>
        <end position="935"/>
    </location>
</feature>
<evidence type="ECO:0000313" key="8">
    <source>
        <dbReference type="Proteomes" id="UP000239241"/>
    </source>
</evidence>
<dbReference type="EMBL" id="PSXY01000038">
    <property type="protein sequence ID" value="PPF63958.1"/>
    <property type="molecule type" value="Genomic_DNA"/>
</dbReference>
<dbReference type="InterPro" id="IPR002543">
    <property type="entry name" value="FtsK_dom"/>
</dbReference>
<dbReference type="GO" id="GO:0051301">
    <property type="term" value="P:cell division"/>
    <property type="evidence" value="ECO:0007669"/>
    <property type="project" value="UniProtKB-KW"/>
</dbReference>
<dbReference type="GO" id="GO:0005524">
    <property type="term" value="F:ATP binding"/>
    <property type="evidence" value="ECO:0007669"/>
    <property type="project" value="UniProtKB-UniRule"/>
</dbReference>
<dbReference type="PROSITE" id="PS50901">
    <property type="entry name" value="FTSK"/>
    <property type="match status" value="1"/>
</dbReference>
<dbReference type="InterPro" id="IPR003593">
    <property type="entry name" value="AAA+_ATPase"/>
</dbReference>
<dbReference type="Proteomes" id="UP000239241">
    <property type="component" value="Unassembled WGS sequence"/>
</dbReference>
<feature type="domain" description="FtsK" evidence="6">
    <location>
        <begin position="430"/>
        <end position="615"/>
    </location>
</feature>
<dbReference type="SMART" id="SM00382">
    <property type="entry name" value="AAA"/>
    <property type="match status" value="2"/>
</dbReference>
<evidence type="ECO:0000313" key="7">
    <source>
        <dbReference type="EMBL" id="PPF63958.1"/>
    </source>
</evidence>
<evidence type="ECO:0000256" key="1">
    <source>
        <dbReference type="ARBA" id="ARBA00022741"/>
    </source>
</evidence>
<proteinExistence type="predicted"/>
<keyword evidence="5" id="KW-0472">Membrane</keyword>
<dbReference type="SUPFAM" id="SSF52540">
    <property type="entry name" value="P-loop containing nucleoside triphosphate hydrolases"/>
    <property type="match status" value="2"/>
</dbReference>
<dbReference type="PANTHER" id="PTHR22683:SF1">
    <property type="entry name" value="TYPE VII SECRETION SYSTEM PROTEIN ESSC"/>
    <property type="match status" value="1"/>
</dbReference>
<evidence type="ECO:0000256" key="4">
    <source>
        <dbReference type="SAM" id="MobiDB-lite"/>
    </source>
</evidence>
<feature type="binding site" evidence="3">
    <location>
        <begin position="448"/>
        <end position="455"/>
    </location>
    <ligand>
        <name>ATP</name>
        <dbReference type="ChEBI" id="CHEBI:30616"/>
    </ligand>
</feature>
<feature type="region of interest" description="Disordered" evidence="4">
    <location>
        <begin position="1090"/>
        <end position="1129"/>
    </location>
</feature>
<name>A0A2S5VM25_9MICO</name>
<accession>A0A2S5VM25</accession>
<evidence type="ECO:0000256" key="2">
    <source>
        <dbReference type="ARBA" id="ARBA00022840"/>
    </source>
</evidence>
<feature type="transmembrane region" description="Helical" evidence="5">
    <location>
        <begin position="40"/>
        <end position="57"/>
    </location>
</feature>
<feature type="compositionally biased region" description="Low complexity" evidence="4">
    <location>
        <begin position="910"/>
        <end position="935"/>
    </location>
</feature>
<feature type="region of interest" description="Disordered" evidence="4">
    <location>
        <begin position="687"/>
        <end position="717"/>
    </location>
</feature>
<protein>
    <submittedName>
        <fullName evidence="7">Cell division protein FtsK</fullName>
    </submittedName>
</protein>
<keyword evidence="1 3" id="KW-0547">Nucleotide-binding</keyword>
<feature type="compositionally biased region" description="Polar residues" evidence="4">
    <location>
        <begin position="695"/>
        <end position="708"/>
    </location>
</feature>
<feature type="transmembrane region" description="Helical" evidence="5">
    <location>
        <begin position="17"/>
        <end position="35"/>
    </location>
</feature>
<organism evidence="7 8">
    <name type="scientific">Clavibacter michiganensis</name>
    <dbReference type="NCBI Taxonomy" id="28447"/>
    <lineage>
        <taxon>Bacteria</taxon>
        <taxon>Bacillati</taxon>
        <taxon>Actinomycetota</taxon>
        <taxon>Actinomycetes</taxon>
        <taxon>Micrococcales</taxon>
        <taxon>Microbacteriaceae</taxon>
        <taxon>Clavibacter</taxon>
    </lineage>
</organism>
<reference evidence="7 8" key="1">
    <citation type="submission" date="2018-02" db="EMBL/GenBank/DDBJ databases">
        <title>Bacteriophage NCPPB3778 and a type I-E CRISPR drive the evolution of the US Biological Select Agent, Rathayibacter toxicus.</title>
        <authorList>
            <person name="Davis E.W.II."/>
            <person name="Tabima J.F."/>
            <person name="Weisberg A.J."/>
            <person name="Lopes L.D."/>
            <person name="Wiseman M.S."/>
            <person name="Wiseman M.S."/>
            <person name="Pupko T."/>
            <person name="Belcher M.S."/>
            <person name="Sechler A.J."/>
            <person name="Tancos M.A."/>
            <person name="Schroeder B.K."/>
            <person name="Murray T.D."/>
            <person name="Luster D.G."/>
            <person name="Schneider W.L."/>
            <person name="Rogers E."/>
            <person name="Andreote F.D."/>
            <person name="Grunwald N.J."/>
            <person name="Putnam M.L."/>
            <person name="Chang J.H."/>
        </authorList>
    </citation>
    <scope>NUCLEOTIDE SEQUENCE [LARGE SCALE GENOMIC DNA]</scope>
    <source>
        <strain evidence="7 8">AY1B3</strain>
    </source>
</reference>
<feature type="compositionally biased region" description="Low complexity" evidence="4">
    <location>
        <begin position="1106"/>
        <end position="1120"/>
    </location>
</feature>
<evidence type="ECO:0000259" key="6">
    <source>
        <dbReference type="PROSITE" id="PS50901"/>
    </source>
</evidence>
<evidence type="ECO:0000256" key="3">
    <source>
        <dbReference type="PROSITE-ProRule" id="PRU00289"/>
    </source>
</evidence>
<keyword evidence="7" id="KW-0132">Cell division</keyword>
<keyword evidence="5" id="KW-1133">Transmembrane helix</keyword>
<sequence>MDIAPPPSPVLAPPPPFPVLGVAAPLVVSVAVWAVTRSPYALLFAALGPVVAVAGVADQRIGGRRSARRARREARAAAERLHAEVRTRIAAARVLLRSRAPSARGILDGSANPALLWRAHPGGDGAAPVLVLGTGEVPSGMVWRGDPQARVPGEAPADRSRVRLRPRLLPLRRLPLRRSSPRRIPAAEHPALRWADAVGWVPDAPVLVPAAGGLGLRGAPAVVAPVLRGIVVQLVHALPPDDLRIVSRPAGPAWDWLARLPHAADLREPEPDAVGASEPGASCIRMRIAAREVVLAAAHRVEALPAACRTVLDVGTPGAACVLAAGTAAEGAEARVADPATAARAFDDDDGAEAGTPRLTRTGRVRLELVSLHEAERLAAELAELARRRGLAAARAPLPARVPFADLASEAGSGTAAARGLAAVIGVGHAGPVAVDLVADGPHAVVAGTTGSGKSELLVTWIAALAAAHPPEEVTVLLVDFKGGAAFDPLLVLPHAVGLVTDLDGQGAHRALDSLRAEVRHRERTLRACGARDVDDPAAAGALPRLVIVVDELAALLADQDGLHEVVADVAARGRSLGMHLILCTQRPAGVVRDSVLANCDLRLSLRVNNEADSRALLGTAEAARLADAPVGRCLVAAHGAAARPVQVAVTTADDLARIAASRAARAPLRRPWSDPLPPRVPLAALAQAPQRSATSDPETPSTAPTTSDGGGPAIPFALVDLPAEQRRATAVWRPAVDGHLVVVGGTGSGRSTCLRTLGASARAGGVEVHEVPGDVEGCWDAVAAVVARIRRSDGPRDRLIVLVDDLDVAVSRLAPDHQAALLEMMAVVVREGPHAGVALAVTGRRAGGPLQVVAAAAGPPVLLALPSRQEHLLADGEPRLFDPRATPGAGEWRGERIQVALPPDGPEGTAGAAGTARTARTARTAGTAGAPAGAPDHATRVALCAGDVHALVTPSPALAVAGLRGLGIDAVEASELPSGWSPPHPFPAQATGAGATGSAHAPAREGIRLRVVVADPDAWLLRGPLLAALRRAGSVVLEGCVPRDARTLLRVRDVPPPLAPVPGRAWIIAPDGRTGRCSWPPATVAGLEPARHEPARQGSGGQEPGGRPAAAHRPGARAALGRTPAVSR</sequence>
<keyword evidence="2 3" id="KW-0067">ATP-binding</keyword>
<dbReference type="AlphaFoldDB" id="A0A2S5VM25"/>
<dbReference type="InterPro" id="IPR027417">
    <property type="entry name" value="P-loop_NTPase"/>
</dbReference>
<dbReference type="InterPro" id="IPR050206">
    <property type="entry name" value="FtsK/SpoIIIE/SftA"/>
</dbReference>
<keyword evidence="5" id="KW-0812">Transmembrane</keyword>
<dbReference type="Pfam" id="PF01580">
    <property type="entry name" value="FtsK_SpoIIIE"/>
    <property type="match status" value="1"/>
</dbReference>
<dbReference type="CDD" id="cd01127">
    <property type="entry name" value="TrwB_TraG_TraD_VirD4"/>
    <property type="match status" value="1"/>
</dbReference>
<evidence type="ECO:0000256" key="5">
    <source>
        <dbReference type="SAM" id="Phobius"/>
    </source>
</evidence>
<dbReference type="Gene3D" id="3.40.50.300">
    <property type="entry name" value="P-loop containing nucleotide triphosphate hydrolases"/>
    <property type="match status" value="2"/>
</dbReference>
<dbReference type="PANTHER" id="PTHR22683">
    <property type="entry name" value="SPORULATION PROTEIN RELATED"/>
    <property type="match status" value="1"/>
</dbReference>
<gene>
    <name evidence="7" type="ORF">C5E16_14870</name>
</gene>
<comment type="caution">
    <text evidence="7">The sequence shown here is derived from an EMBL/GenBank/DDBJ whole genome shotgun (WGS) entry which is preliminary data.</text>
</comment>